<dbReference type="SUPFAM" id="SSF46785">
    <property type="entry name" value="Winged helix' DNA-binding domain"/>
    <property type="match status" value="1"/>
</dbReference>
<dbReference type="PROSITE" id="PS50987">
    <property type="entry name" value="HTH_ARSR_2"/>
    <property type="match status" value="1"/>
</dbReference>
<evidence type="ECO:0000256" key="2">
    <source>
        <dbReference type="ARBA" id="ARBA00023125"/>
    </source>
</evidence>
<evidence type="ECO:0000256" key="3">
    <source>
        <dbReference type="ARBA" id="ARBA00023163"/>
    </source>
</evidence>
<dbReference type="EMBL" id="CP118157">
    <property type="protein sequence ID" value="WOF23534.1"/>
    <property type="molecule type" value="Genomic_DNA"/>
</dbReference>
<dbReference type="Pfam" id="PF12840">
    <property type="entry name" value="HTH_20"/>
    <property type="match status" value="1"/>
</dbReference>
<dbReference type="Gene3D" id="1.10.10.10">
    <property type="entry name" value="Winged helix-like DNA-binding domain superfamily/Winged helix DNA-binding domain"/>
    <property type="match status" value="1"/>
</dbReference>
<dbReference type="SMART" id="SM00418">
    <property type="entry name" value="HTH_ARSR"/>
    <property type="match status" value="1"/>
</dbReference>
<accession>A0AA97I673</accession>
<keyword evidence="1" id="KW-0805">Transcription regulation</keyword>
<dbReference type="KEGG" id="mbet:N8K70_02310"/>
<dbReference type="GO" id="GO:0003700">
    <property type="term" value="F:DNA-binding transcription factor activity"/>
    <property type="evidence" value="ECO:0007669"/>
    <property type="project" value="InterPro"/>
</dbReference>
<dbReference type="InterPro" id="IPR001845">
    <property type="entry name" value="HTH_ArsR_DNA-bd_dom"/>
</dbReference>
<evidence type="ECO:0000313" key="6">
    <source>
        <dbReference type="Proteomes" id="UP001305498"/>
    </source>
</evidence>
<dbReference type="AlphaFoldDB" id="A0AA97I673"/>
<proteinExistence type="predicted"/>
<dbReference type="PANTHER" id="PTHR43132">
    <property type="entry name" value="ARSENICAL RESISTANCE OPERON REPRESSOR ARSR-RELATED"/>
    <property type="match status" value="1"/>
</dbReference>
<sequence length="111" mass="11821">MADQDDGQDGDDAALVDLFAALSNGDRLRIVRTLGESRGASVRGMSITEIAREVGITRFGASRHLAVLRDAGIVCTRSEGNRAMSSLVAGTLLPIWDWIDEIEPLPALVSA</sequence>
<dbReference type="NCBIfam" id="NF033788">
    <property type="entry name" value="HTH_metalloreg"/>
    <property type="match status" value="1"/>
</dbReference>
<gene>
    <name evidence="5" type="ORF">N8K70_02310</name>
</gene>
<evidence type="ECO:0000313" key="5">
    <source>
        <dbReference type="EMBL" id="WOF23534.1"/>
    </source>
</evidence>
<keyword evidence="3" id="KW-0804">Transcription</keyword>
<keyword evidence="6" id="KW-1185">Reference proteome</keyword>
<organism evidence="5 6">
    <name type="scientific">Microbacterium betulae</name>
    <dbReference type="NCBI Taxonomy" id="2981139"/>
    <lineage>
        <taxon>Bacteria</taxon>
        <taxon>Bacillati</taxon>
        <taxon>Actinomycetota</taxon>
        <taxon>Actinomycetes</taxon>
        <taxon>Micrococcales</taxon>
        <taxon>Microbacteriaceae</taxon>
        <taxon>Microbacterium</taxon>
    </lineage>
</organism>
<feature type="domain" description="HTH arsR-type" evidence="4">
    <location>
        <begin position="7"/>
        <end position="111"/>
    </location>
</feature>
<dbReference type="CDD" id="cd00090">
    <property type="entry name" value="HTH_ARSR"/>
    <property type="match status" value="1"/>
</dbReference>
<evidence type="ECO:0000259" key="4">
    <source>
        <dbReference type="PROSITE" id="PS50987"/>
    </source>
</evidence>
<dbReference type="GO" id="GO:0003677">
    <property type="term" value="F:DNA binding"/>
    <property type="evidence" value="ECO:0007669"/>
    <property type="project" value="UniProtKB-KW"/>
</dbReference>
<dbReference type="RefSeq" id="WP_317140006.1">
    <property type="nucleotide sequence ID" value="NZ_CP118157.1"/>
</dbReference>
<dbReference type="InterPro" id="IPR051011">
    <property type="entry name" value="Metal_resp_trans_reg"/>
</dbReference>
<dbReference type="Proteomes" id="UP001305498">
    <property type="component" value="Chromosome"/>
</dbReference>
<evidence type="ECO:0000256" key="1">
    <source>
        <dbReference type="ARBA" id="ARBA00023015"/>
    </source>
</evidence>
<dbReference type="PANTHER" id="PTHR43132:SF8">
    <property type="entry name" value="HTH-TYPE TRANSCRIPTIONAL REGULATOR KMTR"/>
    <property type="match status" value="1"/>
</dbReference>
<reference evidence="5 6" key="1">
    <citation type="submission" date="2023-02" db="EMBL/GenBank/DDBJ databases">
        <title>Microbacterium betulae sp. nov., isolated from birch wood.</title>
        <authorList>
            <person name="Pasciak M."/>
            <person name="Pawlik K.J."/>
            <person name="Martynowski D."/>
            <person name="Laczmanski L."/>
            <person name="Ciekot J."/>
            <person name="Szponar B."/>
            <person name="Wojcik-Fatla A."/>
            <person name="Mackiewicz B."/>
            <person name="Farian E."/>
            <person name="Cholewa G."/>
            <person name="Cholewa A."/>
            <person name="Dutkiewicz J."/>
        </authorList>
    </citation>
    <scope>NUCLEOTIDE SEQUENCE [LARGE SCALE GENOMIC DNA]</scope>
    <source>
        <strain evidence="5 6">AB</strain>
    </source>
</reference>
<keyword evidence="2" id="KW-0238">DNA-binding</keyword>
<dbReference type="InterPro" id="IPR036390">
    <property type="entry name" value="WH_DNA-bd_sf"/>
</dbReference>
<dbReference type="InterPro" id="IPR011991">
    <property type="entry name" value="ArsR-like_HTH"/>
</dbReference>
<dbReference type="InterPro" id="IPR036388">
    <property type="entry name" value="WH-like_DNA-bd_sf"/>
</dbReference>
<name>A0AA97I673_9MICO</name>
<protein>
    <submittedName>
        <fullName evidence="5">Metalloregulator ArsR/SmtB family transcription factor</fullName>
    </submittedName>
</protein>